<dbReference type="InterPro" id="IPR000835">
    <property type="entry name" value="HTH_MarR-typ"/>
</dbReference>
<dbReference type="Gene3D" id="1.10.10.10">
    <property type="entry name" value="Winged helix-like DNA-binding domain superfamily/Winged helix DNA-binding domain"/>
    <property type="match status" value="1"/>
</dbReference>
<sequence>MKEFQILHKLIHIFKEKEIRQFERTGLSGKELYVLQHIRTDDPWRFNDFAEHYCIKPSTLTGIVSRLENKGLVKRERTEKDRKAVYLYCTSSGRDLGRKHIEEDKLFFHSLLSTLEPQEKEQFIGLTKKITDNPEHCQQQ</sequence>
<gene>
    <name evidence="5" type="ORF">SAMN04490355_10571</name>
</gene>
<dbReference type="OrthoDB" id="49580at2"/>
<evidence type="ECO:0000313" key="5">
    <source>
        <dbReference type="EMBL" id="SFM22410.1"/>
    </source>
</evidence>
<organism evidence="5 6">
    <name type="scientific">Pelosinus propionicus DSM 13327</name>
    <dbReference type="NCBI Taxonomy" id="1123291"/>
    <lineage>
        <taxon>Bacteria</taxon>
        <taxon>Bacillati</taxon>
        <taxon>Bacillota</taxon>
        <taxon>Negativicutes</taxon>
        <taxon>Selenomonadales</taxon>
        <taxon>Sporomusaceae</taxon>
        <taxon>Pelosinus</taxon>
    </lineage>
</organism>
<evidence type="ECO:0000256" key="1">
    <source>
        <dbReference type="ARBA" id="ARBA00023015"/>
    </source>
</evidence>
<dbReference type="PROSITE" id="PS01117">
    <property type="entry name" value="HTH_MARR_1"/>
    <property type="match status" value="1"/>
</dbReference>
<dbReference type="STRING" id="1123291.SAMN04490355_10571"/>
<accession>A0A1I4P4D6</accession>
<evidence type="ECO:0000313" key="6">
    <source>
        <dbReference type="Proteomes" id="UP000199520"/>
    </source>
</evidence>
<dbReference type="GO" id="GO:0003677">
    <property type="term" value="F:DNA binding"/>
    <property type="evidence" value="ECO:0007669"/>
    <property type="project" value="UniProtKB-KW"/>
</dbReference>
<proteinExistence type="predicted"/>
<dbReference type="RefSeq" id="WP_090942827.1">
    <property type="nucleotide sequence ID" value="NZ_FOTS01000057.1"/>
</dbReference>
<dbReference type="PANTHER" id="PTHR42756">
    <property type="entry name" value="TRANSCRIPTIONAL REGULATOR, MARR"/>
    <property type="match status" value="1"/>
</dbReference>
<dbReference type="Proteomes" id="UP000199520">
    <property type="component" value="Unassembled WGS sequence"/>
</dbReference>
<protein>
    <submittedName>
        <fullName evidence="5">DNA-binding transcriptional regulator, MarR family</fullName>
    </submittedName>
</protein>
<dbReference type="Pfam" id="PF01047">
    <property type="entry name" value="MarR"/>
    <property type="match status" value="1"/>
</dbReference>
<dbReference type="AlphaFoldDB" id="A0A1I4P4D6"/>
<evidence type="ECO:0000256" key="3">
    <source>
        <dbReference type="ARBA" id="ARBA00023163"/>
    </source>
</evidence>
<name>A0A1I4P4D6_9FIRM</name>
<dbReference type="SMART" id="SM00347">
    <property type="entry name" value="HTH_MARR"/>
    <property type="match status" value="1"/>
</dbReference>
<dbReference type="EMBL" id="FOTS01000057">
    <property type="protein sequence ID" value="SFM22410.1"/>
    <property type="molecule type" value="Genomic_DNA"/>
</dbReference>
<dbReference type="GO" id="GO:0003700">
    <property type="term" value="F:DNA-binding transcription factor activity"/>
    <property type="evidence" value="ECO:0007669"/>
    <property type="project" value="InterPro"/>
</dbReference>
<dbReference type="InterPro" id="IPR023187">
    <property type="entry name" value="Tscrpt_reg_MarR-type_CS"/>
</dbReference>
<dbReference type="PANTHER" id="PTHR42756:SF1">
    <property type="entry name" value="TRANSCRIPTIONAL REPRESSOR OF EMRAB OPERON"/>
    <property type="match status" value="1"/>
</dbReference>
<keyword evidence="6" id="KW-1185">Reference proteome</keyword>
<feature type="domain" description="HTH marR-type" evidence="4">
    <location>
        <begin position="1"/>
        <end position="132"/>
    </location>
</feature>
<evidence type="ECO:0000259" key="4">
    <source>
        <dbReference type="PROSITE" id="PS50995"/>
    </source>
</evidence>
<dbReference type="PROSITE" id="PS50995">
    <property type="entry name" value="HTH_MARR_2"/>
    <property type="match status" value="1"/>
</dbReference>
<dbReference type="InterPro" id="IPR036388">
    <property type="entry name" value="WH-like_DNA-bd_sf"/>
</dbReference>
<dbReference type="PRINTS" id="PR00598">
    <property type="entry name" value="HTHMARR"/>
</dbReference>
<dbReference type="InterPro" id="IPR036390">
    <property type="entry name" value="WH_DNA-bd_sf"/>
</dbReference>
<dbReference type="SUPFAM" id="SSF46785">
    <property type="entry name" value="Winged helix' DNA-binding domain"/>
    <property type="match status" value="1"/>
</dbReference>
<keyword evidence="2 5" id="KW-0238">DNA-binding</keyword>
<reference evidence="6" key="1">
    <citation type="submission" date="2016-10" db="EMBL/GenBank/DDBJ databases">
        <authorList>
            <person name="Varghese N."/>
            <person name="Submissions S."/>
        </authorList>
    </citation>
    <scope>NUCLEOTIDE SEQUENCE [LARGE SCALE GENOMIC DNA]</scope>
    <source>
        <strain evidence="6">DSM 13327</strain>
    </source>
</reference>
<evidence type="ECO:0000256" key="2">
    <source>
        <dbReference type="ARBA" id="ARBA00023125"/>
    </source>
</evidence>
<keyword evidence="3" id="KW-0804">Transcription</keyword>
<keyword evidence="1" id="KW-0805">Transcription regulation</keyword>